<dbReference type="InterPro" id="IPR001789">
    <property type="entry name" value="Sig_transdc_resp-reg_receiver"/>
</dbReference>
<sequence length="215" mass="23619">MESLRILIADDHTFYREGVRAMLALMPNAEVVGEAVTGEAAITLAASLQPDLILMDIKMPGVNGIEATRTILRTSPHIAVLMVTMFDDDESVFAAMRAGARGYLLKDARHDELIRAVTAVSCGEAIFSPAIAQRMIQYFKHSHTNNLAAIFPELTEREREILMLLARGDTNEAIANRLHLSLKTIRNHVSNMLNKLQVSDRAQAIVKARDAGLGS</sequence>
<dbReference type="PROSITE" id="PS00622">
    <property type="entry name" value="HTH_LUXR_1"/>
    <property type="match status" value="1"/>
</dbReference>
<dbReference type="RefSeq" id="WP_135479462.1">
    <property type="nucleotide sequence ID" value="NZ_SIJK02000030.1"/>
</dbReference>
<name>A0ABS4DCS4_9CHLR</name>
<dbReference type="Pfam" id="PF00196">
    <property type="entry name" value="GerE"/>
    <property type="match status" value="1"/>
</dbReference>
<protein>
    <submittedName>
        <fullName evidence="6">Response regulator transcription factor</fullName>
    </submittedName>
</protein>
<dbReference type="InterPro" id="IPR016032">
    <property type="entry name" value="Sig_transdc_resp-reg_C-effctor"/>
</dbReference>
<dbReference type="PANTHER" id="PTHR43214">
    <property type="entry name" value="TWO-COMPONENT RESPONSE REGULATOR"/>
    <property type="match status" value="1"/>
</dbReference>
<keyword evidence="2" id="KW-0238">DNA-binding</keyword>
<proteinExistence type="predicted"/>
<dbReference type="SUPFAM" id="SSF46894">
    <property type="entry name" value="C-terminal effector domain of the bipartite response regulators"/>
    <property type="match status" value="1"/>
</dbReference>
<dbReference type="InterPro" id="IPR000792">
    <property type="entry name" value="Tscrpt_reg_LuxR_C"/>
</dbReference>
<reference evidence="6 7" key="1">
    <citation type="submission" date="2021-03" db="EMBL/GenBank/DDBJ databases">
        <authorList>
            <person name="Grouzdev D.S."/>
        </authorList>
    </citation>
    <scope>NUCLEOTIDE SEQUENCE [LARGE SCALE GENOMIC DNA]</scope>
    <source>
        <strain evidence="6 7">M50-1</strain>
    </source>
</reference>
<keyword evidence="7" id="KW-1185">Reference proteome</keyword>
<comment type="caution">
    <text evidence="6">The sequence shown here is derived from an EMBL/GenBank/DDBJ whole genome shotgun (WGS) entry which is preliminary data.</text>
</comment>
<organism evidence="6 7">
    <name type="scientific">Candidatus Chloroploca mongolica</name>
    <dbReference type="NCBI Taxonomy" id="2528176"/>
    <lineage>
        <taxon>Bacteria</taxon>
        <taxon>Bacillati</taxon>
        <taxon>Chloroflexota</taxon>
        <taxon>Chloroflexia</taxon>
        <taxon>Chloroflexales</taxon>
        <taxon>Chloroflexineae</taxon>
        <taxon>Oscillochloridaceae</taxon>
        <taxon>Candidatus Chloroploca</taxon>
    </lineage>
</organism>
<evidence type="ECO:0000256" key="2">
    <source>
        <dbReference type="ARBA" id="ARBA00023125"/>
    </source>
</evidence>
<dbReference type="Pfam" id="PF00072">
    <property type="entry name" value="Response_reg"/>
    <property type="match status" value="1"/>
</dbReference>
<feature type="modified residue" description="4-aspartylphosphate" evidence="3">
    <location>
        <position position="56"/>
    </location>
</feature>
<evidence type="ECO:0000256" key="1">
    <source>
        <dbReference type="ARBA" id="ARBA00022553"/>
    </source>
</evidence>
<dbReference type="InterPro" id="IPR058245">
    <property type="entry name" value="NreC/VraR/RcsB-like_REC"/>
</dbReference>
<feature type="domain" description="HTH luxR-type" evidence="4">
    <location>
        <begin position="147"/>
        <end position="212"/>
    </location>
</feature>
<dbReference type="CDD" id="cd17535">
    <property type="entry name" value="REC_NarL-like"/>
    <property type="match status" value="1"/>
</dbReference>
<gene>
    <name evidence="6" type="ORF">EYB53_016170</name>
</gene>
<dbReference type="SUPFAM" id="SSF52172">
    <property type="entry name" value="CheY-like"/>
    <property type="match status" value="1"/>
</dbReference>
<keyword evidence="1 3" id="KW-0597">Phosphoprotein</keyword>
<evidence type="ECO:0000313" key="6">
    <source>
        <dbReference type="EMBL" id="MBP1467250.1"/>
    </source>
</evidence>
<dbReference type="SMART" id="SM00448">
    <property type="entry name" value="REC"/>
    <property type="match status" value="1"/>
</dbReference>
<feature type="domain" description="Response regulatory" evidence="5">
    <location>
        <begin position="5"/>
        <end position="121"/>
    </location>
</feature>
<evidence type="ECO:0000313" key="7">
    <source>
        <dbReference type="Proteomes" id="UP001193081"/>
    </source>
</evidence>
<evidence type="ECO:0000256" key="3">
    <source>
        <dbReference type="PROSITE-ProRule" id="PRU00169"/>
    </source>
</evidence>
<dbReference type="Proteomes" id="UP001193081">
    <property type="component" value="Unassembled WGS sequence"/>
</dbReference>
<dbReference type="EMBL" id="SIJK02000030">
    <property type="protein sequence ID" value="MBP1467250.1"/>
    <property type="molecule type" value="Genomic_DNA"/>
</dbReference>
<dbReference type="SMART" id="SM00421">
    <property type="entry name" value="HTH_LUXR"/>
    <property type="match status" value="1"/>
</dbReference>
<dbReference type="InterPro" id="IPR039420">
    <property type="entry name" value="WalR-like"/>
</dbReference>
<dbReference type="PROSITE" id="PS50043">
    <property type="entry name" value="HTH_LUXR_2"/>
    <property type="match status" value="1"/>
</dbReference>
<accession>A0ABS4DCS4</accession>
<dbReference type="PROSITE" id="PS50110">
    <property type="entry name" value="RESPONSE_REGULATORY"/>
    <property type="match status" value="1"/>
</dbReference>
<dbReference type="PRINTS" id="PR00038">
    <property type="entry name" value="HTHLUXR"/>
</dbReference>
<evidence type="ECO:0000259" key="4">
    <source>
        <dbReference type="PROSITE" id="PS50043"/>
    </source>
</evidence>
<dbReference type="Gene3D" id="3.40.50.2300">
    <property type="match status" value="1"/>
</dbReference>
<dbReference type="CDD" id="cd06170">
    <property type="entry name" value="LuxR_C_like"/>
    <property type="match status" value="1"/>
</dbReference>
<evidence type="ECO:0000259" key="5">
    <source>
        <dbReference type="PROSITE" id="PS50110"/>
    </source>
</evidence>
<dbReference type="InterPro" id="IPR011006">
    <property type="entry name" value="CheY-like_superfamily"/>
</dbReference>